<comment type="caution">
    <text evidence="2">The sequence shown here is derived from an EMBL/GenBank/DDBJ whole genome shotgun (WGS) entry which is preliminary data.</text>
</comment>
<reference evidence="2 3" key="1">
    <citation type="submission" date="2016-08" db="EMBL/GenBank/DDBJ databases">
        <title>Analysis of Carbohydrate Active Enzymes in Thermogemmatispora T81 Reveals Carbohydrate Degradation Ability.</title>
        <authorList>
            <person name="Tomazini A."/>
            <person name="Lal S."/>
            <person name="Stott M."/>
            <person name="Henrissat B."/>
            <person name="Polikarpov I."/>
            <person name="Sparling R."/>
            <person name="Levin D.B."/>
        </authorList>
    </citation>
    <scope>NUCLEOTIDE SEQUENCE [LARGE SCALE GENOMIC DNA]</scope>
    <source>
        <strain evidence="2 3">T81</strain>
    </source>
</reference>
<gene>
    <name evidence="2" type="ORF">A4R35_03800</name>
</gene>
<evidence type="ECO:0000313" key="3">
    <source>
        <dbReference type="Proteomes" id="UP000248706"/>
    </source>
</evidence>
<feature type="region of interest" description="Disordered" evidence="1">
    <location>
        <begin position="89"/>
        <end position="160"/>
    </location>
</feature>
<organism evidence="2 3">
    <name type="scientific">Thermogemmatispora tikiterensis</name>
    <dbReference type="NCBI Taxonomy" id="1825093"/>
    <lineage>
        <taxon>Bacteria</taxon>
        <taxon>Bacillati</taxon>
        <taxon>Chloroflexota</taxon>
        <taxon>Ktedonobacteria</taxon>
        <taxon>Thermogemmatisporales</taxon>
        <taxon>Thermogemmatisporaceae</taxon>
        <taxon>Thermogemmatispora</taxon>
    </lineage>
</organism>
<protein>
    <submittedName>
        <fullName evidence="2">Uncharacterized protein</fullName>
    </submittedName>
</protein>
<name>A0A328VK75_9CHLR</name>
<keyword evidence="3" id="KW-1185">Reference proteome</keyword>
<sequence length="160" mass="17241">MGSTPVGSTGSHRLSLALQSLSARAGLMIGRAFSQSAQLPFVNIHYHPIFSAVIGRIAEDSPLLIGYIAQFTDLVAVLKAPGRVALQPGQRGALPFYRRPKKRRTPASEEDGRQATFPAVPERPLSPQNRRPAPSPLLPPRSLASNICPQKGQRSEESAI</sequence>
<accession>A0A328VK75</accession>
<proteinExistence type="predicted"/>
<evidence type="ECO:0000313" key="2">
    <source>
        <dbReference type="EMBL" id="RAQ94645.1"/>
    </source>
</evidence>
<dbReference type="EMBL" id="MCIF01000002">
    <property type="protein sequence ID" value="RAQ94645.1"/>
    <property type="molecule type" value="Genomic_DNA"/>
</dbReference>
<dbReference type="AlphaFoldDB" id="A0A328VK75"/>
<evidence type="ECO:0000256" key="1">
    <source>
        <dbReference type="SAM" id="MobiDB-lite"/>
    </source>
</evidence>
<dbReference type="Proteomes" id="UP000248706">
    <property type="component" value="Unassembled WGS sequence"/>
</dbReference>